<evidence type="ECO:0000313" key="5">
    <source>
        <dbReference type="EMBL" id="MFD2235371.1"/>
    </source>
</evidence>
<dbReference type="InterPro" id="IPR000014">
    <property type="entry name" value="PAS"/>
</dbReference>
<dbReference type="Gene3D" id="3.30.450.20">
    <property type="entry name" value="PAS domain"/>
    <property type="match status" value="1"/>
</dbReference>
<keyword evidence="6" id="KW-1185">Reference proteome</keyword>
<accession>A0ABW5CGI4</accession>
<dbReference type="PANTHER" id="PTHR43065:SF50">
    <property type="entry name" value="HISTIDINE KINASE"/>
    <property type="match status" value="1"/>
</dbReference>
<dbReference type="InterPro" id="IPR036890">
    <property type="entry name" value="HATPase_C_sf"/>
</dbReference>
<feature type="transmembrane region" description="Helical" evidence="3">
    <location>
        <begin position="272"/>
        <end position="293"/>
    </location>
</feature>
<dbReference type="RefSeq" id="WP_377318491.1">
    <property type="nucleotide sequence ID" value="NZ_JBHUIY010000044.1"/>
</dbReference>
<keyword evidence="3" id="KW-1133">Transmembrane helix</keyword>
<sequence>MGRLATFFPILLALLFGAYAYGLIANNLETYQSLTAKETARIVEDTGRHAATIGDYLGEQRRFVAELAQGPEIDTYLTNQALGMSLHYGLQTSLDAIGARFAHTIKARRIGTMPLYSRFAYIDEHGRRLVDTQPRAPLPPPTVAATIRIDLETATALIGVPVLHNGRPAGHLFAWSDLGELVRFLLPPAQIAPYRVHLLIAGEQRVQVAGQPGLDPAAIAAIAAIGEGRAGSLPAGEDRPPCLIVRAAVPGIPPLSLATVVSQAVLSESRPIAFLVIASLVPPVSLIATVYLARLRRRQARTALELRTSQQRVMTISDTVVEGIVMIDHDERVAFVNRPALRILDLPGEPAGYLGQPLANLFALEGAETAPWLATIADGATRLGDDATLRSASGRVVAAAYGCAAMIDAAEGRTALLSFRDIGQLKQAKAEAMQAARLASIGQLAAGIAHEINTPAQYIGDNLAYIADGLTSLTGTALAGKALAEQVGSGGDLAAPAAAVLAGCGRKFNRLLEELPAAVAESRDGVAQIARIVLSMKEFSHPGASANSAVDLNHALETTLTVSRNAWKRVAEIERHYAADLPPVSCQPGAINQVLLNLILNAAQALEASGKSLPGRIILTTRAGEGRVVVEVADTGTGIPAAIRERIFDPFFTTKPVGKGTGQGLAICLDIVHRHGGRLEAGGVEGDGAVFTLSLPLNPSA</sequence>
<dbReference type="SUPFAM" id="SSF55785">
    <property type="entry name" value="PYP-like sensor domain (PAS domain)"/>
    <property type="match status" value="1"/>
</dbReference>
<comment type="catalytic activity">
    <reaction evidence="1">
        <text>ATP + protein L-histidine = ADP + protein N-phospho-L-histidine.</text>
        <dbReference type="EC" id="2.7.13.3"/>
    </reaction>
</comment>
<keyword evidence="3" id="KW-0472">Membrane</keyword>
<reference evidence="6" key="1">
    <citation type="journal article" date="2019" name="Int. J. Syst. Evol. Microbiol.">
        <title>The Global Catalogue of Microorganisms (GCM) 10K type strain sequencing project: providing services to taxonomists for standard genome sequencing and annotation.</title>
        <authorList>
            <consortium name="The Broad Institute Genomics Platform"/>
            <consortium name="The Broad Institute Genome Sequencing Center for Infectious Disease"/>
            <person name="Wu L."/>
            <person name="Ma J."/>
        </authorList>
    </citation>
    <scope>NUCLEOTIDE SEQUENCE [LARGE SCALE GENOMIC DNA]</scope>
    <source>
        <strain evidence="6">KCTC 15012</strain>
    </source>
</reference>
<dbReference type="PROSITE" id="PS50109">
    <property type="entry name" value="HIS_KIN"/>
    <property type="match status" value="1"/>
</dbReference>
<dbReference type="Gene3D" id="1.10.287.130">
    <property type="match status" value="1"/>
</dbReference>
<dbReference type="InterPro" id="IPR035965">
    <property type="entry name" value="PAS-like_dom_sf"/>
</dbReference>
<dbReference type="SMART" id="SM00387">
    <property type="entry name" value="HATPase_c"/>
    <property type="match status" value="1"/>
</dbReference>
<dbReference type="GO" id="GO:0016301">
    <property type="term" value="F:kinase activity"/>
    <property type="evidence" value="ECO:0007669"/>
    <property type="project" value="UniProtKB-KW"/>
</dbReference>
<gene>
    <name evidence="5" type="ORF">ACFSNB_16320</name>
</gene>
<dbReference type="PRINTS" id="PR00344">
    <property type="entry name" value="BCTRLSENSOR"/>
</dbReference>
<name>A0ABW5CGI4_9PROT</name>
<evidence type="ECO:0000256" key="2">
    <source>
        <dbReference type="ARBA" id="ARBA00012438"/>
    </source>
</evidence>
<dbReference type="SUPFAM" id="SSF55874">
    <property type="entry name" value="ATPase domain of HSP90 chaperone/DNA topoisomerase II/histidine kinase"/>
    <property type="match status" value="1"/>
</dbReference>
<dbReference type="EC" id="2.7.13.3" evidence="2"/>
<proteinExistence type="predicted"/>
<keyword evidence="5" id="KW-0418">Kinase</keyword>
<evidence type="ECO:0000313" key="6">
    <source>
        <dbReference type="Proteomes" id="UP001597296"/>
    </source>
</evidence>
<evidence type="ECO:0000259" key="4">
    <source>
        <dbReference type="PROSITE" id="PS50109"/>
    </source>
</evidence>
<keyword evidence="5" id="KW-0808">Transferase</keyword>
<dbReference type="CDD" id="cd00130">
    <property type="entry name" value="PAS"/>
    <property type="match status" value="1"/>
</dbReference>
<evidence type="ECO:0000256" key="3">
    <source>
        <dbReference type="SAM" id="Phobius"/>
    </source>
</evidence>
<dbReference type="InterPro" id="IPR005467">
    <property type="entry name" value="His_kinase_dom"/>
</dbReference>
<dbReference type="EMBL" id="JBHUIY010000044">
    <property type="protein sequence ID" value="MFD2235371.1"/>
    <property type="molecule type" value="Genomic_DNA"/>
</dbReference>
<evidence type="ECO:0000256" key="1">
    <source>
        <dbReference type="ARBA" id="ARBA00000085"/>
    </source>
</evidence>
<organism evidence="5 6">
    <name type="scientific">Phaeospirillum tilakii</name>
    <dbReference type="NCBI Taxonomy" id="741673"/>
    <lineage>
        <taxon>Bacteria</taxon>
        <taxon>Pseudomonadati</taxon>
        <taxon>Pseudomonadota</taxon>
        <taxon>Alphaproteobacteria</taxon>
        <taxon>Rhodospirillales</taxon>
        <taxon>Rhodospirillaceae</taxon>
        <taxon>Phaeospirillum</taxon>
    </lineage>
</organism>
<dbReference type="Gene3D" id="3.30.565.10">
    <property type="entry name" value="Histidine kinase-like ATPase, C-terminal domain"/>
    <property type="match status" value="1"/>
</dbReference>
<feature type="domain" description="Histidine kinase" evidence="4">
    <location>
        <begin position="447"/>
        <end position="699"/>
    </location>
</feature>
<protein>
    <recommendedName>
        <fullName evidence="2">histidine kinase</fullName>
        <ecNumber evidence="2">2.7.13.3</ecNumber>
    </recommendedName>
</protein>
<dbReference type="InterPro" id="IPR004358">
    <property type="entry name" value="Sig_transdc_His_kin-like_C"/>
</dbReference>
<comment type="caution">
    <text evidence="5">The sequence shown here is derived from an EMBL/GenBank/DDBJ whole genome shotgun (WGS) entry which is preliminary data.</text>
</comment>
<dbReference type="InterPro" id="IPR003594">
    <property type="entry name" value="HATPase_dom"/>
</dbReference>
<dbReference type="PANTHER" id="PTHR43065">
    <property type="entry name" value="SENSOR HISTIDINE KINASE"/>
    <property type="match status" value="1"/>
</dbReference>
<keyword evidence="3" id="KW-0812">Transmembrane</keyword>
<dbReference type="Pfam" id="PF02518">
    <property type="entry name" value="HATPase_c"/>
    <property type="match status" value="1"/>
</dbReference>
<dbReference type="Proteomes" id="UP001597296">
    <property type="component" value="Unassembled WGS sequence"/>
</dbReference>